<evidence type="ECO:0000256" key="3">
    <source>
        <dbReference type="ARBA" id="ARBA00022448"/>
    </source>
</evidence>
<accession>A0A6H5HNM5</accession>
<reference evidence="8 9" key="1">
    <citation type="submission" date="2020-02" db="EMBL/GenBank/DDBJ databases">
        <authorList>
            <person name="Ferguson B K."/>
        </authorList>
    </citation>
    <scope>NUCLEOTIDE SEQUENCE [LARGE SCALE GENOMIC DNA]</scope>
</reference>
<feature type="transmembrane region" description="Helical" evidence="7">
    <location>
        <begin position="442"/>
        <end position="464"/>
    </location>
</feature>
<dbReference type="PANTHER" id="PTHR10332:SF10">
    <property type="entry name" value="EQUILIBRATIVE NUCLEOSIDE TRANSPORTER 4"/>
    <property type="match status" value="1"/>
</dbReference>
<protein>
    <recommendedName>
        <fullName evidence="10">Equilibrative nucleoside transporter 4</fullName>
    </recommendedName>
</protein>
<evidence type="ECO:0000256" key="5">
    <source>
        <dbReference type="ARBA" id="ARBA00022989"/>
    </source>
</evidence>
<evidence type="ECO:0000256" key="1">
    <source>
        <dbReference type="ARBA" id="ARBA00004141"/>
    </source>
</evidence>
<keyword evidence="6 7" id="KW-0472">Membrane</keyword>
<feature type="transmembrane region" description="Helical" evidence="7">
    <location>
        <begin position="74"/>
        <end position="96"/>
    </location>
</feature>
<evidence type="ECO:0000256" key="2">
    <source>
        <dbReference type="ARBA" id="ARBA00007965"/>
    </source>
</evidence>
<dbReference type="GO" id="GO:0005337">
    <property type="term" value="F:nucleoside transmembrane transporter activity"/>
    <property type="evidence" value="ECO:0007669"/>
    <property type="project" value="InterPro"/>
</dbReference>
<dbReference type="InterPro" id="IPR002259">
    <property type="entry name" value="Eqnu_transpt"/>
</dbReference>
<gene>
    <name evidence="8" type="ORF">NTEN_LOCUS23583</name>
</gene>
<feature type="transmembrane region" description="Helical" evidence="7">
    <location>
        <begin position="201"/>
        <end position="222"/>
    </location>
</feature>
<evidence type="ECO:0000313" key="8">
    <source>
        <dbReference type="EMBL" id="CAB0019957.1"/>
    </source>
</evidence>
<dbReference type="Pfam" id="PF01733">
    <property type="entry name" value="Nucleoside_tran"/>
    <property type="match status" value="2"/>
</dbReference>
<dbReference type="AlphaFoldDB" id="A0A6H5HNM5"/>
<feature type="transmembrane region" description="Helical" evidence="7">
    <location>
        <begin position="476"/>
        <end position="497"/>
    </location>
</feature>
<dbReference type="PANTHER" id="PTHR10332">
    <property type="entry name" value="EQUILIBRATIVE NUCLEOSIDE TRANSPORTER"/>
    <property type="match status" value="1"/>
</dbReference>
<comment type="subcellular location">
    <subcellularLocation>
        <location evidence="1">Membrane</location>
        <topology evidence="1">Multi-pass membrane protein</topology>
    </subcellularLocation>
</comment>
<dbReference type="GO" id="GO:0008504">
    <property type="term" value="F:monoamine transmembrane transporter activity"/>
    <property type="evidence" value="ECO:0007669"/>
    <property type="project" value="TreeGrafter"/>
</dbReference>
<evidence type="ECO:0000256" key="4">
    <source>
        <dbReference type="ARBA" id="ARBA00022692"/>
    </source>
</evidence>
<dbReference type="Proteomes" id="UP000479000">
    <property type="component" value="Unassembled WGS sequence"/>
</dbReference>
<evidence type="ECO:0000256" key="7">
    <source>
        <dbReference type="SAM" id="Phobius"/>
    </source>
</evidence>
<dbReference type="OrthoDB" id="10014563at2759"/>
<name>A0A6H5HNM5_9HEMI</name>
<feature type="transmembrane region" description="Helical" evidence="7">
    <location>
        <begin position="136"/>
        <end position="156"/>
    </location>
</feature>
<proteinExistence type="inferred from homology"/>
<feature type="transmembrane region" description="Helical" evidence="7">
    <location>
        <begin position="40"/>
        <end position="62"/>
    </location>
</feature>
<keyword evidence="9" id="KW-1185">Reference proteome</keyword>
<evidence type="ECO:0008006" key="10">
    <source>
        <dbReference type="Google" id="ProtNLM"/>
    </source>
</evidence>
<evidence type="ECO:0000256" key="6">
    <source>
        <dbReference type="ARBA" id="ARBA00023136"/>
    </source>
</evidence>
<feature type="transmembrane region" description="Helical" evidence="7">
    <location>
        <begin position="348"/>
        <end position="366"/>
    </location>
</feature>
<dbReference type="GO" id="GO:0005886">
    <property type="term" value="C:plasma membrane"/>
    <property type="evidence" value="ECO:0007669"/>
    <property type="project" value="TreeGrafter"/>
</dbReference>
<sequence length="626" mass="68396">MDENLSRGYIQLGKARGVNDLRFTNGFSHLSPPIDKYDGIYYSLVLAGVGFLLPYNSFIIAVDYFQTQYPGTTIVFDMSLVYIVMAFFAVLANNLLVEALSLNTRITFGYIVSFFTLLFVAIFEVLLGIIPQTKSYTANLIAVAVVALGCTVQQSSFYGYTSMLPSRYTQAVMAGESAAGLLVSVNRILTKMLLNDQRINTLIFFTVSMLIVGLCFGIHQVVRQTDFVQFYLTLCKEAKKITLEPTEDAGLMDPVDQTEGKGSQYGVLKLQPQSPIDSTSAGGHFSFSNPVYEPSATTTTGTTTYKVEDVVVSLRSGSTSSYRRPSSGIAWSSVQKGMKMRWEVAKNIWPSMIAIAITYLVTLSLYPGIESEIISCKFGSWMPVILMAVFNASDLMGKVCRLEISKSELWFKSPLMIFRLLKNGFDLKFMQMSASLVYDWSRFQLCLFGASRVVLIPALLMCAWPREKPFFIAEGYAIFFSIVLGLTNGVIGSVPMIQAPSRIEAFLKCPAGNIMTLSYNFGLTAGSLVAYVFEALLGPPLFDPCGFRHIQPLAYNTSTYFNQAATTVAAAVVTTLPTTRATLPATTTMLMTTLATTAAPEATTLLTTLATAAATTVASMNGTVTP</sequence>
<keyword evidence="5 7" id="KW-1133">Transmembrane helix</keyword>
<dbReference type="EMBL" id="CADCXU010034719">
    <property type="protein sequence ID" value="CAB0019957.1"/>
    <property type="molecule type" value="Genomic_DNA"/>
</dbReference>
<feature type="transmembrane region" description="Helical" evidence="7">
    <location>
        <begin position="108"/>
        <end position="129"/>
    </location>
</feature>
<evidence type="ECO:0000313" key="9">
    <source>
        <dbReference type="Proteomes" id="UP000479000"/>
    </source>
</evidence>
<comment type="similarity">
    <text evidence="2">Belongs to the SLC29A/ENT transporter (TC 2.A.57) family.</text>
</comment>
<keyword evidence="3" id="KW-0813">Transport</keyword>
<organism evidence="8 9">
    <name type="scientific">Nesidiocoris tenuis</name>
    <dbReference type="NCBI Taxonomy" id="355587"/>
    <lineage>
        <taxon>Eukaryota</taxon>
        <taxon>Metazoa</taxon>
        <taxon>Ecdysozoa</taxon>
        <taxon>Arthropoda</taxon>
        <taxon>Hexapoda</taxon>
        <taxon>Insecta</taxon>
        <taxon>Pterygota</taxon>
        <taxon>Neoptera</taxon>
        <taxon>Paraneoptera</taxon>
        <taxon>Hemiptera</taxon>
        <taxon>Heteroptera</taxon>
        <taxon>Panheteroptera</taxon>
        <taxon>Cimicomorpha</taxon>
        <taxon>Miridae</taxon>
        <taxon>Dicyphina</taxon>
        <taxon>Nesidiocoris</taxon>
    </lineage>
</organism>
<keyword evidence="4 7" id="KW-0812">Transmembrane</keyword>